<name>A0ABW8THC8_9CLOT</name>
<evidence type="ECO:0000256" key="2">
    <source>
        <dbReference type="ARBA" id="ARBA00037999"/>
    </source>
</evidence>
<keyword evidence="1 3" id="KW-0663">Pyridoxal phosphate</keyword>
<dbReference type="EMBL" id="JBJIAA010000012">
    <property type="protein sequence ID" value="MFL0251702.1"/>
    <property type="molecule type" value="Genomic_DNA"/>
</dbReference>
<organism evidence="4 5">
    <name type="scientific">Clostridium neuense</name>
    <dbReference type="NCBI Taxonomy" id="1728934"/>
    <lineage>
        <taxon>Bacteria</taxon>
        <taxon>Bacillati</taxon>
        <taxon>Bacillota</taxon>
        <taxon>Clostridia</taxon>
        <taxon>Eubacteriales</taxon>
        <taxon>Clostridiaceae</taxon>
        <taxon>Clostridium</taxon>
    </lineage>
</organism>
<dbReference type="Pfam" id="PF01041">
    <property type="entry name" value="DegT_DnrJ_EryC1"/>
    <property type="match status" value="1"/>
</dbReference>
<dbReference type="PANTHER" id="PTHR30244:SF9">
    <property type="entry name" value="PROTEIN RV3402C"/>
    <property type="match status" value="1"/>
</dbReference>
<dbReference type="PANTHER" id="PTHR30244">
    <property type="entry name" value="TRANSAMINASE"/>
    <property type="match status" value="1"/>
</dbReference>
<reference evidence="4 5" key="1">
    <citation type="submission" date="2024-11" db="EMBL/GenBank/DDBJ databases">
        <authorList>
            <person name="Heng Y.C."/>
            <person name="Lim A.C.H."/>
            <person name="Lee J.K.Y."/>
            <person name="Kittelmann S."/>
        </authorList>
    </citation>
    <scope>NUCLEOTIDE SEQUENCE [LARGE SCALE GENOMIC DNA]</scope>
    <source>
        <strain evidence="4 5">WILCCON 0114</strain>
    </source>
</reference>
<dbReference type="InterPro" id="IPR000653">
    <property type="entry name" value="DegT/StrS_aminotransferase"/>
</dbReference>
<evidence type="ECO:0000313" key="5">
    <source>
        <dbReference type="Proteomes" id="UP001623592"/>
    </source>
</evidence>
<dbReference type="PIRSF" id="PIRSF000390">
    <property type="entry name" value="PLP_StrS"/>
    <property type="match status" value="1"/>
</dbReference>
<accession>A0ABW8THC8</accession>
<dbReference type="CDD" id="cd00616">
    <property type="entry name" value="AHBA_syn"/>
    <property type="match status" value="1"/>
</dbReference>
<keyword evidence="4" id="KW-0808">Transferase</keyword>
<dbReference type="SUPFAM" id="SSF53383">
    <property type="entry name" value="PLP-dependent transferases"/>
    <property type="match status" value="1"/>
</dbReference>
<evidence type="ECO:0000313" key="4">
    <source>
        <dbReference type="EMBL" id="MFL0251702.1"/>
    </source>
</evidence>
<proteinExistence type="inferred from homology"/>
<sequence>MINVTKTYIPSLDKYSVYLKKIFSDGIITNNGQFLRKLKKELENYLGVKNILLVQNGTLALQIAYKLLELKGNVITTPFTFVATVSSQVWEGLTPKFVDINSETLNLDERLIEKNISHSVSAIVPVHVFGNACEVEYIDKVAKKHGIKVIYDAAHAFGIKYKNKSILNYGDISIMSFHATKIFHTIEGGALVIKDDELYKKACLMINFGIDGLNSINNLGINAKMNELEAAMGLCILDSIDEIIDNRKNVYEYYMNHLKGNIVFQKHNESSSFNYSYFPIILSNEEKVVKLVKALSSENINPRRYFYPSLSTLPYLINKSNVPIADDIAKRVLCLPFYDSIKVEELKTIVDIVNKNV</sequence>
<dbReference type="Gene3D" id="3.40.640.10">
    <property type="entry name" value="Type I PLP-dependent aspartate aminotransferase-like (Major domain)"/>
    <property type="match status" value="1"/>
</dbReference>
<dbReference type="InterPro" id="IPR015421">
    <property type="entry name" value="PyrdxlP-dep_Trfase_major"/>
</dbReference>
<dbReference type="GO" id="GO:0008483">
    <property type="term" value="F:transaminase activity"/>
    <property type="evidence" value="ECO:0007669"/>
    <property type="project" value="UniProtKB-KW"/>
</dbReference>
<evidence type="ECO:0000256" key="1">
    <source>
        <dbReference type="ARBA" id="ARBA00022898"/>
    </source>
</evidence>
<keyword evidence="5" id="KW-1185">Reference proteome</keyword>
<dbReference type="RefSeq" id="WP_406788354.1">
    <property type="nucleotide sequence ID" value="NZ_JBJIAA010000012.1"/>
</dbReference>
<comment type="caution">
    <text evidence="4">The sequence shown here is derived from an EMBL/GenBank/DDBJ whole genome shotgun (WGS) entry which is preliminary data.</text>
</comment>
<keyword evidence="4" id="KW-0032">Aminotransferase</keyword>
<dbReference type="Proteomes" id="UP001623592">
    <property type="component" value="Unassembled WGS sequence"/>
</dbReference>
<gene>
    <name evidence="4" type="ORF">ACJDT4_14890</name>
</gene>
<dbReference type="InterPro" id="IPR015424">
    <property type="entry name" value="PyrdxlP-dep_Trfase"/>
</dbReference>
<protein>
    <submittedName>
        <fullName evidence="4">DegT/DnrJ/EryC1/StrS family aminotransferase</fullName>
    </submittedName>
</protein>
<evidence type="ECO:0000256" key="3">
    <source>
        <dbReference type="RuleBase" id="RU004508"/>
    </source>
</evidence>
<comment type="similarity">
    <text evidence="2 3">Belongs to the DegT/DnrJ/EryC1 family.</text>
</comment>